<evidence type="ECO:0000256" key="4">
    <source>
        <dbReference type="ARBA" id="ARBA00023128"/>
    </source>
</evidence>
<dbReference type="GO" id="GO:0005739">
    <property type="term" value="C:mitochondrion"/>
    <property type="evidence" value="ECO:0007669"/>
    <property type="project" value="UniProtKB-SubCell"/>
</dbReference>
<dbReference type="PANTHER" id="PTHR44889">
    <property type="entry name" value="INACTIVE HYDROXYSTEROID DEHYDROGENASE-LIKE PROTEIN 1"/>
    <property type="match status" value="1"/>
</dbReference>
<dbReference type="PRINTS" id="PR00080">
    <property type="entry name" value="SDRFAMILY"/>
</dbReference>
<dbReference type="EMBL" id="KL523698">
    <property type="protein sequence ID" value="KFO90442.1"/>
    <property type="molecule type" value="Genomic_DNA"/>
</dbReference>
<sequence>MAAVDRFSFLYREISRSCSSYLEALAVIGAWYTVRKCISLAFDTYSVLRLRLIPKLSGEIDLVKQYGKWAVVTGSTDGIGKAYAEELAKRGVNIILISRNKEKLEAVSRSISETYKVETDFIVADFSKGREPYLAIKEALKEREIGILVNNVGIFYPYPDYFTSLSEDMLWDMINVNIASANMMTYIVLPGMVEKRRGAIVNVSSASCCQPTPMMTIYGASKAYLDYFSRALHYEYASKGIFVQSLTPFVIATKMVAYSSSTLKRSFFSPSAEEYASHAVSTLGLATRTTGYWKHEIKFTLGERLPEWIWARFAMYFCRHLRKEALNAK</sequence>
<dbReference type="OrthoDB" id="5545019at2759"/>
<dbReference type="InterPro" id="IPR002347">
    <property type="entry name" value="SDR_fam"/>
</dbReference>
<evidence type="ECO:0000256" key="3">
    <source>
        <dbReference type="ARBA" id="ARBA00023002"/>
    </source>
</evidence>
<dbReference type="PIRSF" id="PIRSF000126">
    <property type="entry name" value="11-beta-HSD1"/>
    <property type="match status" value="1"/>
</dbReference>
<comment type="subcellular location">
    <subcellularLocation>
        <location evidence="1">Mitochondrion</location>
    </subcellularLocation>
</comment>
<dbReference type="PANTHER" id="PTHR44889:SF1">
    <property type="entry name" value="INACTIVE HYDROXYSTEROID DEHYDROGENASE-LIKE PROTEIN 1"/>
    <property type="match status" value="1"/>
</dbReference>
<keyword evidence="3" id="KW-0560">Oxidoreductase</keyword>
<keyword evidence="7" id="KW-1185">Reference proteome</keyword>
<keyword evidence="4" id="KW-0496">Mitochondrion</keyword>
<dbReference type="Pfam" id="PF00106">
    <property type="entry name" value="adh_short"/>
    <property type="match status" value="1"/>
</dbReference>
<comment type="similarity">
    <text evidence="5">Belongs to the short-chain dehydrogenases/reductases (SDR) family. 17-beta-HSD 3 subfamily.</text>
</comment>
<dbReference type="SUPFAM" id="SSF51735">
    <property type="entry name" value="NAD(P)-binding Rossmann-fold domains"/>
    <property type="match status" value="1"/>
</dbReference>
<protein>
    <submittedName>
        <fullName evidence="6">Hydroxysteroid dehydrogenase-like 1</fullName>
    </submittedName>
</protein>
<proteinExistence type="inferred from homology"/>
<organism evidence="6 7">
    <name type="scientific">Buceros rhinoceros silvestris</name>
    <dbReference type="NCBI Taxonomy" id="175836"/>
    <lineage>
        <taxon>Eukaryota</taxon>
        <taxon>Metazoa</taxon>
        <taxon>Chordata</taxon>
        <taxon>Craniata</taxon>
        <taxon>Vertebrata</taxon>
        <taxon>Euteleostomi</taxon>
        <taxon>Archelosauria</taxon>
        <taxon>Archosauria</taxon>
        <taxon>Dinosauria</taxon>
        <taxon>Saurischia</taxon>
        <taxon>Theropoda</taxon>
        <taxon>Coelurosauria</taxon>
        <taxon>Aves</taxon>
        <taxon>Neognathae</taxon>
        <taxon>Neoaves</taxon>
        <taxon>Telluraves</taxon>
        <taxon>Coraciimorphae</taxon>
        <taxon>Bucerotiformes</taxon>
        <taxon>Bucerotidae</taxon>
        <taxon>Buceros</taxon>
    </lineage>
</organism>
<evidence type="ECO:0000313" key="7">
    <source>
        <dbReference type="Proteomes" id="UP000054064"/>
    </source>
</evidence>
<dbReference type="InterPro" id="IPR052149">
    <property type="entry name" value="17-beta-HSD3-like"/>
</dbReference>
<dbReference type="GO" id="GO:0016491">
    <property type="term" value="F:oxidoreductase activity"/>
    <property type="evidence" value="ECO:0007669"/>
    <property type="project" value="UniProtKB-KW"/>
</dbReference>
<dbReference type="PRINTS" id="PR00081">
    <property type="entry name" value="GDHRDH"/>
</dbReference>
<dbReference type="AlphaFoldDB" id="A0A091H6K7"/>
<evidence type="ECO:0000256" key="1">
    <source>
        <dbReference type="ARBA" id="ARBA00004173"/>
    </source>
</evidence>
<dbReference type="PROSITE" id="PS00061">
    <property type="entry name" value="ADH_SHORT"/>
    <property type="match status" value="1"/>
</dbReference>
<accession>A0A091H6K7</accession>
<evidence type="ECO:0000256" key="5">
    <source>
        <dbReference type="ARBA" id="ARBA00038261"/>
    </source>
</evidence>
<dbReference type="InterPro" id="IPR036291">
    <property type="entry name" value="NAD(P)-bd_dom_sf"/>
</dbReference>
<dbReference type="KEGG" id="brhi:104494488"/>
<dbReference type="Gene3D" id="3.40.50.720">
    <property type="entry name" value="NAD(P)-binding Rossmann-like Domain"/>
    <property type="match status" value="1"/>
</dbReference>
<dbReference type="InterPro" id="IPR020904">
    <property type="entry name" value="Sc_DH/Rdtase_CS"/>
</dbReference>
<keyword evidence="2" id="KW-0521">NADP</keyword>
<evidence type="ECO:0000256" key="2">
    <source>
        <dbReference type="ARBA" id="ARBA00022857"/>
    </source>
</evidence>
<reference evidence="6 7" key="1">
    <citation type="submission" date="2014-04" db="EMBL/GenBank/DDBJ databases">
        <title>Genome evolution of avian class.</title>
        <authorList>
            <person name="Zhang G."/>
            <person name="Li C."/>
        </authorList>
    </citation>
    <scope>NUCLEOTIDE SEQUENCE [LARGE SCALE GENOMIC DNA]</scope>
    <source>
        <strain evidence="6">BGI_N320</strain>
    </source>
</reference>
<name>A0A091H6K7_BUCRH</name>
<dbReference type="Proteomes" id="UP000054064">
    <property type="component" value="Unassembled WGS sequence"/>
</dbReference>
<dbReference type="FunFam" id="3.40.50.720:FF:000137">
    <property type="entry name" value="Hydroxysteroid (17-beta) dehydrogenase 3"/>
    <property type="match status" value="1"/>
</dbReference>
<evidence type="ECO:0000313" key="6">
    <source>
        <dbReference type="EMBL" id="KFO90442.1"/>
    </source>
</evidence>
<gene>
    <name evidence="6" type="ORF">N320_06528</name>
</gene>
<dbReference type="CDD" id="cd05356">
    <property type="entry name" value="17beta-HSD1_like_SDR_c"/>
    <property type="match status" value="1"/>
</dbReference>